<dbReference type="CDD" id="cd19757">
    <property type="entry name" value="Bbox1"/>
    <property type="match status" value="1"/>
</dbReference>
<keyword evidence="4" id="KW-0862">Zinc</keyword>
<evidence type="ECO:0000256" key="1">
    <source>
        <dbReference type="ARBA" id="ARBA00022723"/>
    </source>
</evidence>
<keyword evidence="5" id="KW-0175">Coiled coil</keyword>
<feature type="region of interest" description="Disordered" evidence="6">
    <location>
        <begin position="673"/>
        <end position="695"/>
    </location>
</feature>
<dbReference type="RefSeq" id="XP_036355919.1">
    <property type="nucleotide sequence ID" value="XM_036500026.1"/>
</dbReference>
<feature type="compositionally biased region" description="Low complexity" evidence="6">
    <location>
        <begin position="136"/>
        <end position="146"/>
    </location>
</feature>
<dbReference type="PANTHER" id="PTHR25462">
    <property type="entry name" value="BONUS, ISOFORM C-RELATED"/>
    <property type="match status" value="1"/>
</dbReference>
<dbReference type="Gene3D" id="2.120.10.30">
    <property type="entry name" value="TolB, C-terminal domain"/>
    <property type="match status" value="1"/>
</dbReference>
<dbReference type="InterPro" id="IPR017907">
    <property type="entry name" value="Znf_RING_CS"/>
</dbReference>
<dbReference type="Proteomes" id="UP000515154">
    <property type="component" value="Unplaced"/>
</dbReference>
<dbReference type="SUPFAM" id="SSF101898">
    <property type="entry name" value="NHL repeat"/>
    <property type="match status" value="1"/>
</dbReference>
<dbReference type="InterPro" id="IPR001258">
    <property type="entry name" value="NHL_repeat"/>
</dbReference>
<accession>A0A7E6EKU8</accession>
<dbReference type="GO" id="GO:0008270">
    <property type="term" value="F:zinc ion binding"/>
    <property type="evidence" value="ECO:0007669"/>
    <property type="project" value="UniProtKB-KW"/>
</dbReference>
<dbReference type="Pfam" id="PF01436">
    <property type="entry name" value="NHL"/>
    <property type="match status" value="1"/>
</dbReference>
<sequence>MRIKMSYKNILTCNLCENRFTTPPRRFPCLHTFCERCLTHRILVRAIESIVRRKDALLARREMDLEKASVASTATLSKRSSIDSTCSTAIISRKSSVSKANTTEDEAVETDEPAADTPTSDKPPEEEEPPEKPPVRSRFSFFFSSRRSAKNLAKKEEKKKKDDEKENNENDKKNEEEKKEEVVNSGENNEEANDGQPPNKNYNPFEDSDEEGAKKEKPEEKASKKNIANDVEIPKTPTGARSESRRESMRSVRSERSVKSERSMKSERSLRSVSKAESLVGDSGSVHDSLALSMYDRENFMAFAVKPDYTDNDLLCVATRIWCPKCKIEIKLNVEIPVTEPIVQNSAIKEIVMNKFPINDFVEYLLKADRRSREEQKCTSCFKRNIIKIAITWCIQCGQGYCHMCTDLHKGFDPFRSHNIFDISKNKHQKLLGISSICEKHLDYFSVYCSSCRIPLCLQCSSQHYREKHASDGQQPMLLSDIASEKRREGEGILRTLASRKENKLSVIQELQKRLNGLKTKKASLIRDVDSTINEIVLKLQTEALVKLHVEVGQMVSVEEEKLRSEIQQTEMQIEILNQSFLCMDVALDEAHDDQMINIFHDINKTLQFKEMTEPLSSNVVTRIFLRYNNEISAFFERLKQFPNADLVQNFPDDTMPTNGLLIGEIGDASPLEPATSTETLASDIDSKSQSEVDNPNALVPARADKDKTNVGSRLFPSGSSPLAYAFLGSVNEVSEVNKPILLFDVLFLNDDRIVVSDFHHKNIKEFNKEGHLLACCSVEGSPTGICAISEYMVVCVLPWSKSICFLMRDTRSNFLAISTKVVVENQYIGVAKMDSKRLICSRDNAVDLLSLNGEILQTLSTLREEYGRLIEPRYLAKVAEDGYFLISDCKRSALICCNIEGDVKFLYTGSVEHSLMKPSGVCVDDNGFIYLADSEANKIYRLNGNGLFDKIMYDASDGLTLPRGLDMSPDGMTFYLSESDSGIVKVLRKKVTVET</sequence>
<dbReference type="Gene3D" id="3.30.160.60">
    <property type="entry name" value="Classic Zinc Finger"/>
    <property type="match status" value="1"/>
</dbReference>
<evidence type="ECO:0000256" key="4">
    <source>
        <dbReference type="ARBA" id="ARBA00022833"/>
    </source>
</evidence>
<dbReference type="Gene3D" id="3.30.40.10">
    <property type="entry name" value="Zinc/RING finger domain, C3HC4 (zinc finger)"/>
    <property type="match status" value="1"/>
</dbReference>
<feature type="domain" description="Zinc finger C3HC4 RING-type" evidence="7">
    <location>
        <begin position="13"/>
        <end position="41"/>
    </location>
</feature>
<evidence type="ECO:0000313" key="8">
    <source>
        <dbReference type="Proteomes" id="UP000515154"/>
    </source>
</evidence>
<keyword evidence="3" id="KW-0863">Zinc-finger</keyword>
<dbReference type="Pfam" id="PF00097">
    <property type="entry name" value="zf-C3HC4"/>
    <property type="match status" value="1"/>
</dbReference>
<proteinExistence type="predicted"/>
<feature type="compositionally biased region" description="Basic and acidic residues" evidence="6">
    <location>
        <begin position="211"/>
        <end position="223"/>
    </location>
</feature>
<reference evidence="9 10" key="1">
    <citation type="submission" date="2025-08" db="UniProtKB">
        <authorList>
            <consortium name="RefSeq"/>
        </authorList>
    </citation>
    <scope>IDENTIFICATION</scope>
</reference>
<gene>
    <name evidence="9 10" type="primary">LOC118761862</name>
</gene>
<feature type="compositionally biased region" description="Basic and acidic residues" evidence="6">
    <location>
        <begin position="242"/>
        <end position="270"/>
    </location>
</feature>
<keyword evidence="8" id="KW-1185">Reference proteome</keyword>
<dbReference type="InterPro" id="IPR011042">
    <property type="entry name" value="6-blade_b-propeller_TolB-like"/>
</dbReference>
<evidence type="ECO:0000256" key="6">
    <source>
        <dbReference type="SAM" id="MobiDB-lite"/>
    </source>
</evidence>
<feature type="region of interest" description="Disordered" evidence="6">
    <location>
        <begin position="94"/>
        <end position="284"/>
    </location>
</feature>
<feature type="compositionally biased region" description="Basic and acidic residues" evidence="6">
    <location>
        <begin position="153"/>
        <end position="182"/>
    </location>
</feature>
<organism evidence="8 10">
    <name type="scientific">Octopus sinensis</name>
    <name type="common">East Asian common octopus</name>
    <dbReference type="NCBI Taxonomy" id="2607531"/>
    <lineage>
        <taxon>Eukaryota</taxon>
        <taxon>Metazoa</taxon>
        <taxon>Spiralia</taxon>
        <taxon>Lophotrochozoa</taxon>
        <taxon>Mollusca</taxon>
        <taxon>Cephalopoda</taxon>
        <taxon>Coleoidea</taxon>
        <taxon>Octopodiformes</taxon>
        <taxon>Octopoda</taxon>
        <taxon>Incirrata</taxon>
        <taxon>Octopodidae</taxon>
        <taxon>Octopus</taxon>
    </lineage>
</organism>
<evidence type="ECO:0000313" key="9">
    <source>
        <dbReference type="RefSeq" id="XP_036355918.1"/>
    </source>
</evidence>
<dbReference type="RefSeq" id="XP_036355918.1">
    <property type="nucleotide sequence ID" value="XM_036500025.1"/>
</dbReference>
<dbReference type="SUPFAM" id="SSF57850">
    <property type="entry name" value="RING/U-box"/>
    <property type="match status" value="1"/>
</dbReference>
<evidence type="ECO:0000256" key="5">
    <source>
        <dbReference type="SAM" id="Coils"/>
    </source>
</evidence>
<feature type="compositionally biased region" description="Acidic residues" evidence="6">
    <location>
        <begin position="103"/>
        <end position="114"/>
    </location>
</feature>
<evidence type="ECO:0000259" key="7">
    <source>
        <dbReference type="Pfam" id="PF00097"/>
    </source>
</evidence>
<protein>
    <submittedName>
        <fullName evidence="9 10">Uncharacterized protein LOC118761862 isoform X1</fullName>
    </submittedName>
</protein>
<dbReference type="KEGG" id="osn:118761862"/>
<name>A0A7E6EKU8_9MOLL</name>
<dbReference type="SUPFAM" id="SSF57845">
    <property type="entry name" value="B-box zinc-binding domain"/>
    <property type="match status" value="1"/>
</dbReference>
<dbReference type="PROSITE" id="PS00518">
    <property type="entry name" value="ZF_RING_1"/>
    <property type="match status" value="1"/>
</dbReference>
<dbReference type="PANTHER" id="PTHR25462:SF296">
    <property type="entry name" value="MEIOTIC P26, ISOFORM F"/>
    <property type="match status" value="1"/>
</dbReference>
<keyword evidence="2" id="KW-0677">Repeat</keyword>
<dbReference type="InterPro" id="IPR013083">
    <property type="entry name" value="Znf_RING/FYVE/PHD"/>
</dbReference>
<feature type="coiled-coil region" evidence="5">
    <location>
        <begin position="494"/>
        <end position="528"/>
    </location>
</feature>
<dbReference type="InterPro" id="IPR018957">
    <property type="entry name" value="Znf_C3HC4_RING-type"/>
</dbReference>
<dbReference type="AlphaFoldDB" id="A0A7E6EKU8"/>
<evidence type="ECO:0000256" key="2">
    <source>
        <dbReference type="ARBA" id="ARBA00022737"/>
    </source>
</evidence>
<dbReference type="InterPro" id="IPR047153">
    <property type="entry name" value="TRIM45/56/19-like"/>
</dbReference>
<dbReference type="GO" id="GO:0061630">
    <property type="term" value="F:ubiquitin protein ligase activity"/>
    <property type="evidence" value="ECO:0007669"/>
    <property type="project" value="TreeGrafter"/>
</dbReference>
<evidence type="ECO:0000256" key="3">
    <source>
        <dbReference type="ARBA" id="ARBA00022771"/>
    </source>
</evidence>
<keyword evidence="1" id="KW-0479">Metal-binding</keyword>
<evidence type="ECO:0000313" key="10">
    <source>
        <dbReference type="RefSeq" id="XP_036355919.1"/>
    </source>
</evidence>